<dbReference type="RefSeq" id="WP_367878030.1">
    <property type="nucleotide sequence ID" value="NZ_JBFNXX010000008.1"/>
</dbReference>
<dbReference type="PANTHER" id="PTHR47515">
    <property type="entry name" value="LOW CALCIUM RESPONSE LOCUS PROTEIN T"/>
    <property type="match status" value="1"/>
</dbReference>
<dbReference type="SUPFAM" id="SSF46689">
    <property type="entry name" value="Homeodomain-like"/>
    <property type="match status" value="1"/>
</dbReference>
<comment type="caution">
    <text evidence="3">The sequence shown here is derived from an EMBL/GenBank/DDBJ whole genome shotgun (WGS) entry which is preliminary data.</text>
</comment>
<accession>A0ABV3RMX4</accession>
<dbReference type="SUPFAM" id="SSF53098">
    <property type="entry name" value="Ribonuclease H-like"/>
    <property type="match status" value="1"/>
</dbReference>
<dbReference type="Gene3D" id="3.30.420.10">
    <property type="entry name" value="Ribonuclease H-like superfamily/Ribonuclease H"/>
    <property type="match status" value="1"/>
</dbReference>
<name>A0ABV3RMX4_9RHOB</name>
<dbReference type="InterPro" id="IPR036397">
    <property type="entry name" value="RNaseH_sf"/>
</dbReference>
<sequence>MKKSKYSDAQIMSILKQAEGGVPVADLCREHGMSSASFYKWRSKYGGMDASLMARMKELDEENKRLKKMYAEKSIQNDLLKEALGKKVVRPSQRREMAEWAVRYRSASIALACRAFSISETCYRYQPKLSDENELIADWLVALTNAKKTWGFGLCFLHLRNVKGFKWNHKRVYRIYRELELNMRIKPRKRLQREKPEPLRVPEAPNEVWSMDFMADQLADGRSFRTLNVLDDFNREGLAIEVDFSLPSERVVRTLDQIIAWRGKPLAIRVDNGPEYISARLQNWAVKAGIGLIYIQPGKPQQNAYVERYNRTVRTEWLGRYHFQSIEEVQDHATRWLWTYNNERPNMGIGGMTPIQKLKAA</sequence>
<gene>
    <name evidence="3" type="ORF">AB2B41_11965</name>
</gene>
<evidence type="ECO:0000313" key="3">
    <source>
        <dbReference type="EMBL" id="MEW9920325.1"/>
    </source>
</evidence>
<keyword evidence="1" id="KW-0175">Coiled coil</keyword>
<evidence type="ECO:0000313" key="4">
    <source>
        <dbReference type="Proteomes" id="UP001556098"/>
    </source>
</evidence>
<dbReference type="Pfam" id="PF01527">
    <property type="entry name" value="HTH_Tnp_1"/>
    <property type="match status" value="1"/>
</dbReference>
<feature type="coiled-coil region" evidence="1">
    <location>
        <begin position="49"/>
        <end position="76"/>
    </location>
</feature>
<keyword evidence="4" id="KW-1185">Reference proteome</keyword>
<dbReference type="InterPro" id="IPR009057">
    <property type="entry name" value="Homeodomain-like_sf"/>
</dbReference>
<proteinExistence type="predicted"/>
<dbReference type="NCBIfam" id="NF033516">
    <property type="entry name" value="transpos_IS3"/>
    <property type="match status" value="1"/>
</dbReference>
<dbReference type="InterPro" id="IPR048020">
    <property type="entry name" value="Transpos_IS3"/>
</dbReference>
<dbReference type="EMBL" id="JBFNXX010000008">
    <property type="protein sequence ID" value="MEW9920325.1"/>
    <property type="molecule type" value="Genomic_DNA"/>
</dbReference>
<organism evidence="3 4">
    <name type="scientific">Sulfitobacter sediminis</name>
    <dbReference type="NCBI Taxonomy" id="3234186"/>
    <lineage>
        <taxon>Bacteria</taxon>
        <taxon>Pseudomonadati</taxon>
        <taxon>Pseudomonadota</taxon>
        <taxon>Alphaproteobacteria</taxon>
        <taxon>Rhodobacterales</taxon>
        <taxon>Roseobacteraceae</taxon>
        <taxon>Sulfitobacter</taxon>
    </lineage>
</organism>
<dbReference type="Pfam" id="PF13683">
    <property type="entry name" value="rve_3"/>
    <property type="match status" value="1"/>
</dbReference>
<dbReference type="InterPro" id="IPR001584">
    <property type="entry name" value="Integrase_cat-core"/>
</dbReference>
<dbReference type="InterPro" id="IPR012337">
    <property type="entry name" value="RNaseH-like_sf"/>
</dbReference>
<dbReference type="PANTHER" id="PTHR47515:SF2">
    <property type="entry name" value="INTEGRASE CORE DOMAIN PROTEIN"/>
    <property type="match status" value="1"/>
</dbReference>
<reference evidence="3 4" key="1">
    <citation type="submission" date="2024-07" db="EMBL/GenBank/DDBJ databases">
        <title>Marimonas sp.nov., isolated from tidal-flat sediment.</title>
        <authorList>
            <person name="Jayan J.N."/>
            <person name="Lee S.S."/>
        </authorList>
    </citation>
    <scope>NUCLEOTIDE SEQUENCE [LARGE SCALE GENOMIC DNA]</scope>
    <source>
        <strain evidence="3 4">MJW-29</strain>
    </source>
</reference>
<dbReference type="PROSITE" id="PS50994">
    <property type="entry name" value="INTEGRASE"/>
    <property type="match status" value="1"/>
</dbReference>
<dbReference type="Gene3D" id="1.10.10.60">
    <property type="entry name" value="Homeodomain-like"/>
    <property type="match status" value="1"/>
</dbReference>
<evidence type="ECO:0000256" key="1">
    <source>
        <dbReference type="SAM" id="Coils"/>
    </source>
</evidence>
<dbReference type="Proteomes" id="UP001556098">
    <property type="component" value="Unassembled WGS sequence"/>
</dbReference>
<evidence type="ECO:0000259" key="2">
    <source>
        <dbReference type="PROSITE" id="PS50994"/>
    </source>
</evidence>
<dbReference type="InterPro" id="IPR002514">
    <property type="entry name" value="Transposase_8"/>
</dbReference>
<protein>
    <submittedName>
        <fullName evidence="3">IS3 family transposase</fullName>
    </submittedName>
</protein>
<feature type="domain" description="Integrase catalytic" evidence="2">
    <location>
        <begin position="201"/>
        <end position="361"/>
    </location>
</feature>